<reference evidence="2 3" key="1">
    <citation type="submission" date="2017-07" db="EMBL/GenBank/DDBJ databases">
        <title>Complete Genome Sequence of the cosmetic ferment Vitreoscilla filiformis (ATCC15551).</title>
        <authorList>
            <person name="Contreras S."/>
            <person name="Sagory-Zalkind P."/>
            <person name="Blanquart H."/>
            <person name="Iltis A."/>
            <person name="Morand S.C."/>
        </authorList>
    </citation>
    <scope>NUCLEOTIDE SEQUENCE [LARGE SCALE GENOMIC DNA]</scope>
    <source>
        <strain evidence="2 3">ATCC 15551</strain>
    </source>
</reference>
<gene>
    <name evidence="2" type="ORF">VITFI_CDS0201</name>
</gene>
<protein>
    <submittedName>
        <fullName evidence="2">Integral membrane protein CcmA involved in cell shape determination</fullName>
    </submittedName>
</protein>
<organism evidence="2 3">
    <name type="scientific">Vitreoscilla filiformis</name>
    <dbReference type="NCBI Taxonomy" id="63"/>
    <lineage>
        <taxon>Bacteria</taxon>
        <taxon>Pseudomonadati</taxon>
        <taxon>Pseudomonadota</taxon>
        <taxon>Betaproteobacteria</taxon>
        <taxon>Neisseriales</taxon>
        <taxon>Neisseriaceae</taxon>
        <taxon>Vitreoscilla</taxon>
    </lineage>
</organism>
<keyword evidence="3" id="KW-1185">Reference proteome</keyword>
<dbReference type="PANTHER" id="PTHR35024">
    <property type="entry name" value="HYPOTHETICAL CYTOSOLIC PROTEIN"/>
    <property type="match status" value="1"/>
</dbReference>
<name>A0A221KAW4_VITFI</name>
<evidence type="ECO:0000313" key="3">
    <source>
        <dbReference type="Proteomes" id="UP000199729"/>
    </source>
</evidence>
<dbReference type="AlphaFoldDB" id="A0A221KAW4"/>
<proteinExistence type="inferred from homology"/>
<dbReference type="EMBL" id="CP022423">
    <property type="protein sequence ID" value="ASM75980.1"/>
    <property type="molecule type" value="Genomic_DNA"/>
</dbReference>
<dbReference type="InterPro" id="IPR007607">
    <property type="entry name" value="BacA/B"/>
</dbReference>
<dbReference type="PANTHER" id="PTHR35024:SF4">
    <property type="entry name" value="POLYMER-FORMING CYTOSKELETAL PROTEIN"/>
    <property type="match status" value="1"/>
</dbReference>
<dbReference type="Pfam" id="PF04519">
    <property type="entry name" value="Bactofilin"/>
    <property type="match status" value="1"/>
</dbReference>
<comment type="similarity">
    <text evidence="1">Belongs to the bactofilin family.</text>
</comment>
<sequence>MPAERLDAINSRIAEDAVFDGSLSTTEPDLGLRIDGTLHGPVYLGMGGTIHIGPKGVVLDTVIEADHILIEGQVRGTVLARQTLELTGTASLLGDVVYGTLLDVHAGAKLRGRIEYRPLVDEPEGA</sequence>
<dbReference type="Proteomes" id="UP000199729">
    <property type="component" value="Chromosome"/>
</dbReference>
<dbReference type="KEGG" id="vff:VITFI_CDS0201"/>
<accession>A0A221KAW4</accession>
<evidence type="ECO:0000256" key="1">
    <source>
        <dbReference type="ARBA" id="ARBA00044755"/>
    </source>
</evidence>
<evidence type="ECO:0000313" key="2">
    <source>
        <dbReference type="EMBL" id="ASM75980.1"/>
    </source>
</evidence>